<comment type="subcellular location">
    <subcellularLocation>
        <location evidence="1">Cell membrane</location>
    </subcellularLocation>
</comment>
<dbReference type="AlphaFoldDB" id="A0A238YCM3"/>
<organism evidence="11 12">
    <name type="scientific">Paracoccus sediminis</name>
    <dbReference type="NCBI Taxonomy" id="1214787"/>
    <lineage>
        <taxon>Bacteria</taxon>
        <taxon>Pseudomonadati</taxon>
        <taxon>Pseudomonadota</taxon>
        <taxon>Alphaproteobacteria</taxon>
        <taxon>Rhodobacterales</taxon>
        <taxon>Paracoccaceae</taxon>
        <taxon>Paracoccus</taxon>
    </lineage>
</organism>
<evidence type="ECO:0000313" key="11">
    <source>
        <dbReference type="EMBL" id="SNR68975.1"/>
    </source>
</evidence>
<dbReference type="InterPro" id="IPR043760">
    <property type="entry name" value="PycTM_dom"/>
</dbReference>
<keyword evidence="5 9" id="KW-1133">Transmembrane helix</keyword>
<evidence type="ECO:0000256" key="4">
    <source>
        <dbReference type="ARBA" id="ARBA00022741"/>
    </source>
</evidence>
<reference evidence="12" key="1">
    <citation type="submission" date="2017-06" db="EMBL/GenBank/DDBJ databases">
        <authorList>
            <person name="Varghese N."/>
            <person name="Submissions S."/>
        </authorList>
    </citation>
    <scope>NUCLEOTIDE SEQUENCE [LARGE SCALE GENOMIC DNA]</scope>
    <source>
        <strain evidence="12">DSM 26170</strain>
    </source>
</reference>
<proteinExistence type="predicted"/>
<name>A0A238YCM3_9RHOB</name>
<dbReference type="EMBL" id="FZNM01000017">
    <property type="protein sequence ID" value="SNR68975.1"/>
    <property type="molecule type" value="Genomic_DNA"/>
</dbReference>
<dbReference type="Pfam" id="PF18967">
    <property type="entry name" value="PycTM"/>
    <property type="match status" value="1"/>
</dbReference>
<feature type="transmembrane region" description="Helical" evidence="9">
    <location>
        <begin position="52"/>
        <end position="67"/>
    </location>
</feature>
<protein>
    <recommendedName>
        <fullName evidence="10">Pycsar effector protein domain-containing protein</fullName>
    </recommendedName>
</protein>
<evidence type="ECO:0000256" key="1">
    <source>
        <dbReference type="ARBA" id="ARBA00004236"/>
    </source>
</evidence>
<feature type="domain" description="Pycsar effector protein" evidence="10">
    <location>
        <begin position="33"/>
        <end position="183"/>
    </location>
</feature>
<evidence type="ECO:0000256" key="8">
    <source>
        <dbReference type="SAM" id="MobiDB-lite"/>
    </source>
</evidence>
<evidence type="ECO:0000256" key="2">
    <source>
        <dbReference type="ARBA" id="ARBA00022475"/>
    </source>
</evidence>
<dbReference type="Proteomes" id="UP000198409">
    <property type="component" value="Unassembled WGS sequence"/>
</dbReference>
<keyword evidence="4" id="KW-0547">Nucleotide-binding</keyword>
<feature type="region of interest" description="Disordered" evidence="8">
    <location>
        <begin position="1"/>
        <end position="22"/>
    </location>
</feature>
<dbReference type="GO" id="GO:0000166">
    <property type="term" value="F:nucleotide binding"/>
    <property type="evidence" value="ECO:0007669"/>
    <property type="project" value="UniProtKB-KW"/>
</dbReference>
<evidence type="ECO:0000256" key="3">
    <source>
        <dbReference type="ARBA" id="ARBA00022692"/>
    </source>
</evidence>
<dbReference type="GO" id="GO:0005886">
    <property type="term" value="C:plasma membrane"/>
    <property type="evidence" value="ECO:0007669"/>
    <property type="project" value="UniProtKB-SubCell"/>
</dbReference>
<evidence type="ECO:0000313" key="12">
    <source>
        <dbReference type="Proteomes" id="UP000198409"/>
    </source>
</evidence>
<evidence type="ECO:0000259" key="10">
    <source>
        <dbReference type="Pfam" id="PF18967"/>
    </source>
</evidence>
<evidence type="ECO:0000256" key="9">
    <source>
        <dbReference type="SAM" id="Phobius"/>
    </source>
</evidence>
<gene>
    <name evidence="11" type="ORF">SAMN06265378_11734</name>
</gene>
<dbReference type="RefSeq" id="WP_207303061.1">
    <property type="nucleotide sequence ID" value="NZ_FZNM01000017.1"/>
</dbReference>
<evidence type="ECO:0000256" key="7">
    <source>
        <dbReference type="ARBA" id="ARBA00023136"/>
    </source>
</evidence>
<keyword evidence="6" id="KW-0051">Antiviral defense</keyword>
<accession>A0A238YCM3</accession>
<dbReference type="GO" id="GO:0051607">
    <property type="term" value="P:defense response to virus"/>
    <property type="evidence" value="ECO:0007669"/>
    <property type="project" value="UniProtKB-KW"/>
</dbReference>
<feature type="transmembrane region" description="Helical" evidence="9">
    <location>
        <begin position="166"/>
        <end position="185"/>
    </location>
</feature>
<evidence type="ECO:0000256" key="6">
    <source>
        <dbReference type="ARBA" id="ARBA00023118"/>
    </source>
</evidence>
<feature type="transmembrane region" description="Helical" evidence="9">
    <location>
        <begin position="87"/>
        <end position="108"/>
    </location>
</feature>
<keyword evidence="3 9" id="KW-0812">Transmembrane</keyword>
<evidence type="ECO:0000256" key="5">
    <source>
        <dbReference type="ARBA" id="ARBA00022989"/>
    </source>
</evidence>
<keyword evidence="7 9" id="KW-0472">Membrane</keyword>
<keyword evidence="2" id="KW-1003">Cell membrane</keyword>
<sequence length="188" mass="20347">MKSEPMPDAPGPDAPGADNLPEAPAGADPYWEHLKKVNDVFYDQIKTADQKAAYLFTFMVAFLLASAEGRDVFSLAAYRDATPVQAAITGVMALAVLLTLFSALGVVLPRKLAQGTSLFWGAWPDQGRRLLAARDAGDAVFLFDEYARNVENLATLARRKFRLVGLAFRGLMVWLACYVLLLAAGPPG</sequence>